<feature type="transmembrane region" description="Helical" evidence="1">
    <location>
        <begin position="82"/>
        <end position="101"/>
    </location>
</feature>
<proteinExistence type="predicted"/>
<feature type="transmembrane region" description="Helical" evidence="1">
    <location>
        <begin position="6"/>
        <end position="21"/>
    </location>
</feature>
<keyword evidence="1" id="KW-1133">Transmembrane helix</keyword>
<gene>
    <name evidence="2" type="ORF">GCM10011403_07990</name>
</gene>
<keyword evidence="1" id="KW-0812">Transmembrane</keyword>
<keyword evidence="1" id="KW-0472">Membrane</keyword>
<dbReference type="OrthoDB" id="6058926at2"/>
<sequence>MDIGYSPLFLLGLVAGFNFIKEWEATRYRLAREDGHKLYFRAAFWGLVVCVVTSLFFFGLLHFIPDSWRGPFNYLLDDTASFVIQVLLTSPFFAFLIAKLFNKFTNEYEYYLDALQENEFEWLLVNAMETNFMVMITLEDGKVYVGWVYRVSDPAKDPRKYFSIIPVVTGFRDDKQKVYFTTFYDQLYESMSKSLSHLDTEHFMTVLPAQRLASCRLFDPDAYAEFQGIFDNSTVEAEQATSRN</sequence>
<reference evidence="2" key="2">
    <citation type="submission" date="2020-09" db="EMBL/GenBank/DDBJ databases">
        <authorList>
            <person name="Sun Q."/>
            <person name="Zhou Y."/>
        </authorList>
    </citation>
    <scope>NUCLEOTIDE SEQUENCE</scope>
    <source>
        <strain evidence="2">CGMCC 1.15425</strain>
    </source>
</reference>
<dbReference type="EMBL" id="BMIY01000003">
    <property type="protein sequence ID" value="GGG53194.1"/>
    <property type="molecule type" value="Genomic_DNA"/>
</dbReference>
<feature type="transmembrane region" description="Helical" evidence="1">
    <location>
        <begin position="42"/>
        <end position="62"/>
    </location>
</feature>
<comment type="caution">
    <text evidence="2">The sequence shown here is derived from an EMBL/GenBank/DDBJ whole genome shotgun (WGS) entry which is preliminary data.</text>
</comment>
<evidence type="ECO:0000256" key="1">
    <source>
        <dbReference type="SAM" id="Phobius"/>
    </source>
</evidence>
<organism evidence="2 3">
    <name type="scientific">Pseudohongiella nitratireducens</name>
    <dbReference type="NCBI Taxonomy" id="1768907"/>
    <lineage>
        <taxon>Bacteria</taxon>
        <taxon>Pseudomonadati</taxon>
        <taxon>Pseudomonadota</taxon>
        <taxon>Gammaproteobacteria</taxon>
        <taxon>Pseudomonadales</taxon>
        <taxon>Pseudohongiellaceae</taxon>
        <taxon>Pseudohongiella</taxon>
    </lineage>
</organism>
<dbReference type="RefSeq" id="WP_068809904.1">
    <property type="nucleotide sequence ID" value="NZ_BMIY01000003.1"/>
</dbReference>
<reference evidence="2" key="1">
    <citation type="journal article" date="2014" name="Int. J. Syst. Evol. Microbiol.">
        <title>Complete genome sequence of Corynebacterium casei LMG S-19264T (=DSM 44701T), isolated from a smear-ripened cheese.</title>
        <authorList>
            <consortium name="US DOE Joint Genome Institute (JGI-PGF)"/>
            <person name="Walter F."/>
            <person name="Albersmeier A."/>
            <person name="Kalinowski J."/>
            <person name="Ruckert C."/>
        </authorList>
    </citation>
    <scope>NUCLEOTIDE SEQUENCE</scope>
    <source>
        <strain evidence="2">CGMCC 1.15425</strain>
    </source>
</reference>
<protein>
    <submittedName>
        <fullName evidence="2">Uncharacterized protein</fullName>
    </submittedName>
</protein>
<name>A0A917GPP3_9GAMM</name>
<dbReference type="Proteomes" id="UP000627715">
    <property type="component" value="Unassembled WGS sequence"/>
</dbReference>
<accession>A0A917GPP3</accession>
<evidence type="ECO:0000313" key="3">
    <source>
        <dbReference type="Proteomes" id="UP000627715"/>
    </source>
</evidence>
<keyword evidence="3" id="KW-1185">Reference proteome</keyword>
<dbReference type="AlphaFoldDB" id="A0A917GPP3"/>
<evidence type="ECO:0000313" key="2">
    <source>
        <dbReference type="EMBL" id="GGG53194.1"/>
    </source>
</evidence>